<keyword evidence="1" id="KW-0067">ATP-binding</keyword>
<name>A0A542ZC39_9ACTN</name>
<evidence type="ECO:0000313" key="3">
    <source>
        <dbReference type="EMBL" id="TQL57916.1"/>
    </source>
</evidence>
<organism evidence="3 4">
    <name type="scientific">Propioniferax innocua</name>
    <dbReference type="NCBI Taxonomy" id="1753"/>
    <lineage>
        <taxon>Bacteria</taxon>
        <taxon>Bacillati</taxon>
        <taxon>Actinomycetota</taxon>
        <taxon>Actinomycetes</taxon>
        <taxon>Propionibacteriales</taxon>
        <taxon>Propionibacteriaceae</taxon>
        <taxon>Propioniferax</taxon>
    </lineage>
</organism>
<dbReference type="PROSITE" id="PS50975">
    <property type="entry name" value="ATP_GRASP"/>
    <property type="match status" value="1"/>
</dbReference>
<sequence>MSETTTTEDPRISVGFLGPQPYMEHALDVLGETYDVHILNPKGWSDEEMDAVAADCREKGIQAVAGYAQKDAYHHILINERLGNPVPRRKAFLHCMNKYLMRTLEADPFWFVAIDPLQQTDEEIIDSIAEWPFMLKNTSLSLGRGIYRIKDADELRRVLGEYRANTELQELIASDVDAYTKTMEDDMPQVVPPFIGEHLVDMKTCVEYCYEGYITADGEIVHYALTEEVYFDDHQALGYITPPISLGTEKINEIEAWVEDYMGRMRDLGYLNQFFNLEFWIMGDGTIALTEINPRAAHSYHYNYEYSFGNSLYGDNLELARTGEKLEHKTPWHKWRDNETRCFTLIALITSQVPGKVSDILDYDYVDQLEQNEGVLIRHTRQRDDVLTSEDMTAAGVMLQQMWLTGETREDVIAREREIRSKIYRDQSHNGSEKYPSYWK</sequence>
<dbReference type="InterPro" id="IPR011761">
    <property type="entry name" value="ATP-grasp"/>
</dbReference>
<dbReference type="Proteomes" id="UP000316196">
    <property type="component" value="Unassembled WGS sequence"/>
</dbReference>
<dbReference type="OrthoDB" id="8441067at2"/>
<feature type="domain" description="ATP-grasp" evidence="2">
    <location>
        <begin position="98"/>
        <end position="321"/>
    </location>
</feature>
<proteinExistence type="predicted"/>
<dbReference type="RefSeq" id="WP_142093735.1">
    <property type="nucleotide sequence ID" value="NZ_BAAAMD010000004.1"/>
</dbReference>
<evidence type="ECO:0000313" key="4">
    <source>
        <dbReference type="Proteomes" id="UP000316196"/>
    </source>
</evidence>
<evidence type="ECO:0000259" key="2">
    <source>
        <dbReference type="PROSITE" id="PS50975"/>
    </source>
</evidence>
<dbReference type="GO" id="GO:0005524">
    <property type="term" value="F:ATP binding"/>
    <property type="evidence" value="ECO:0007669"/>
    <property type="project" value="UniProtKB-UniRule"/>
</dbReference>
<dbReference type="EMBL" id="VFOR01000002">
    <property type="protein sequence ID" value="TQL57916.1"/>
    <property type="molecule type" value="Genomic_DNA"/>
</dbReference>
<dbReference type="GO" id="GO:0046872">
    <property type="term" value="F:metal ion binding"/>
    <property type="evidence" value="ECO:0007669"/>
    <property type="project" value="InterPro"/>
</dbReference>
<dbReference type="SUPFAM" id="SSF56059">
    <property type="entry name" value="Glutathione synthetase ATP-binding domain-like"/>
    <property type="match status" value="1"/>
</dbReference>
<evidence type="ECO:0000256" key="1">
    <source>
        <dbReference type="PROSITE-ProRule" id="PRU00409"/>
    </source>
</evidence>
<keyword evidence="4" id="KW-1185">Reference proteome</keyword>
<comment type="caution">
    <text evidence="3">The sequence shown here is derived from an EMBL/GenBank/DDBJ whole genome shotgun (WGS) entry which is preliminary data.</text>
</comment>
<dbReference type="Gene3D" id="3.30.470.20">
    <property type="entry name" value="ATP-grasp fold, B domain"/>
    <property type="match status" value="1"/>
</dbReference>
<protein>
    <recommendedName>
        <fullName evidence="2">ATP-grasp domain-containing protein</fullName>
    </recommendedName>
</protein>
<accession>A0A542ZC39</accession>
<keyword evidence="1" id="KW-0547">Nucleotide-binding</keyword>
<reference evidence="3 4" key="1">
    <citation type="submission" date="2019-06" db="EMBL/GenBank/DDBJ databases">
        <title>Sequencing the genomes of 1000 actinobacteria strains.</title>
        <authorList>
            <person name="Klenk H.-P."/>
        </authorList>
    </citation>
    <scope>NUCLEOTIDE SEQUENCE [LARGE SCALE GENOMIC DNA]</scope>
    <source>
        <strain evidence="3 4">DSM 8251</strain>
    </source>
</reference>
<gene>
    <name evidence="3" type="ORF">FB460_1764</name>
</gene>
<dbReference type="AlphaFoldDB" id="A0A542ZC39"/>